<accession>A0A2K3KK91</accession>
<name>A0A2K3KK91_TRIPR</name>
<gene>
    <name evidence="1" type="ORF">L195_g055221</name>
</gene>
<organism evidence="1 2">
    <name type="scientific">Trifolium pratense</name>
    <name type="common">Red clover</name>
    <dbReference type="NCBI Taxonomy" id="57577"/>
    <lineage>
        <taxon>Eukaryota</taxon>
        <taxon>Viridiplantae</taxon>
        <taxon>Streptophyta</taxon>
        <taxon>Embryophyta</taxon>
        <taxon>Tracheophyta</taxon>
        <taxon>Spermatophyta</taxon>
        <taxon>Magnoliopsida</taxon>
        <taxon>eudicotyledons</taxon>
        <taxon>Gunneridae</taxon>
        <taxon>Pentapetalae</taxon>
        <taxon>rosids</taxon>
        <taxon>fabids</taxon>
        <taxon>Fabales</taxon>
        <taxon>Fabaceae</taxon>
        <taxon>Papilionoideae</taxon>
        <taxon>50 kb inversion clade</taxon>
        <taxon>NPAAA clade</taxon>
        <taxon>Hologalegina</taxon>
        <taxon>IRL clade</taxon>
        <taxon>Trifolieae</taxon>
        <taxon>Trifolium</taxon>
    </lineage>
</organism>
<sequence length="58" mass="6774">MVEKLDAIPVLELNLAQYLELDTIKRRLWKLSFTMEDTRANLQSIAVKLGRLIFDINL</sequence>
<reference evidence="1 2" key="2">
    <citation type="journal article" date="2017" name="Front. Plant Sci.">
        <title>Gene Classification and Mining of Molecular Markers Useful in Red Clover (Trifolium pratense) Breeding.</title>
        <authorList>
            <person name="Istvanek J."/>
            <person name="Dluhosova J."/>
            <person name="Dluhos P."/>
            <person name="Patkova L."/>
            <person name="Nedelnik J."/>
            <person name="Repkova J."/>
        </authorList>
    </citation>
    <scope>NUCLEOTIDE SEQUENCE [LARGE SCALE GENOMIC DNA]</scope>
    <source>
        <strain evidence="2">cv. Tatra</strain>
        <tissue evidence="1">Young leaves</tissue>
    </source>
</reference>
<dbReference type="Proteomes" id="UP000236291">
    <property type="component" value="Unassembled WGS sequence"/>
</dbReference>
<protein>
    <submittedName>
        <fullName evidence="1">Uncharacterized protein</fullName>
    </submittedName>
</protein>
<comment type="caution">
    <text evidence="1">The sequence shown here is derived from an EMBL/GenBank/DDBJ whole genome shotgun (WGS) entry which is preliminary data.</text>
</comment>
<evidence type="ECO:0000313" key="1">
    <source>
        <dbReference type="EMBL" id="PNX66679.1"/>
    </source>
</evidence>
<reference evidence="1 2" key="1">
    <citation type="journal article" date="2014" name="Am. J. Bot.">
        <title>Genome assembly and annotation for red clover (Trifolium pratense; Fabaceae).</title>
        <authorList>
            <person name="Istvanek J."/>
            <person name="Jaros M."/>
            <person name="Krenek A."/>
            <person name="Repkova J."/>
        </authorList>
    </citation>
    <scope>NUCLEOTIDE SEQUENCE [LARGE SCALE GENOMIC DNA]</scope>
    <source>
        <strain evidence="2">cv. Tatra</strain>
        <tissue evidence="1">Young leaves</tissue>
    </source>
</reference>
<feature type="non-terminal residue" evidence="1">
    <location>
        <position position="58"/>
    </location>
</feature>
<proteinExistence type="predicted"/>
<dbReference type="EMBL" id="ASHM01099709">
    <property type="protein sequence ID" value="PNX66679.1"/>
    <property type="molecule type" value="Genomic_DNA"/>
</dbReference>
<dbReference type="AlphaFoldDB" id="A0A2K3KK91"/>
<dbReference type="ExpressionAtlas" id="A0A2K3KK91">
    <property type="expression patterns" value="baseline"/>
</dbReference>
<evidence type="ECO:0000313" key="2">
    <source>
        <dbReference type="Proteomes" id="UP000236291"/>
    </source>
</evidence>